<keyword evidence="4" id="KW-0274">FAD</keyword>
<evidence type="ECO:0000256" key="4">
    <source>
        <dbReference type="ARBA" id="ARBA00022827"/>
    </source>
</evidence>
<dbReference type="PANTHER" id="PTHR47356:SF2">
    <property type="entry name" value="FAD-BINDING DOMAIN-CONTAINING PROTEIN-RELATED"/>
    <property type="match status" value="1"/>
</dbReference>
<dbReference type="GeneID" id="87914086"/>
<keyword evidence="9" id="KW-1185">Reference proteome</keyword>
<dbReference type="Pfam" id="PF01494">
    <property type="entry name" value="FAD_binding_3"/>
    <property type="match status" value="1"/>
</dbReference>
<evidence type="ECO:0000256" key="1">
    <source>
        <dbReference type="ARBA" id="ARBA00001974"/>
    </source>
</evidence>
<dbReference type="SUPFAM" id="SSF51905">
    <property type="entry name" value="FAD/NAD(P)-binding domain"/>
    <property type="match status" value="1"/>
</dbReference>
<dbReference type="PRINTS" id="PR00420">
    <property type="entry name" value="RNGMNOXGNASE"/>
</dbReference>
<evidence type="ECO:0000256" key="3">
    <source>
        <dbReference type="ARBA" id="ARBA00022630"/>
    </source>
</evidence>
<gene>
    <name evidence="8" type="ORF">Triagg1_10142</name>
</gene>
<protein>
    <recommendedName>
        <fullName evidence="7">FAD-binding domain-containing protein</fullName>
    </recommendedName>
</protein>
<dbReference type="GO" id="GO:0004497">
    <property type="term" value="F:monooxygenase activity"/>
    <property type="evidence" value="ECO:0007669"/>
    <property type="project" value="UniProtKB-KW"/>
</dbReference>
<reference evidence="8" key="1">
    <citation type="submission" date="2023-11" db="EMBL/GenBank/DDBJ databases">
        <title>The genome sequences of three competitors of mushroom-forming fungi.</title>
        <authorList>
            <person name="Beijen E."/>
            <person name="Ohm R.A."/>
        </authorList>
    </citation>
    <scope>NUCLEOTIDE SEQUENCE</scope>
    <source>
        <strain evidence="8">CBS 100526</strain>
    </source>
</reference>
<dbReference type="GO" id="GO:0071949">
    <property type="term" value="F:FAD binding"/>
    <property type="evidence" value="ECO:0007669"/>
    <property type="project" value="InterPro"/>
</dbReference>
<keyword evidence="5" id="KW-0560">Oxidoreductase</keyword>
<evidence type="ECO:0000259" key="7">
    <source>
        <dbReference type="Pfam" id="PF01494"/>
    </source>
</evidence>
<keyword evidence="6" id="KW-0503">Monooxygenase</keyword>
<evidence type="ECO:0000256" key="2">
    <source>
        <dbReference type="ARBA" id="ARBA00007992"/>
    </source>
</evidence>
<dbReference type="RefSeq" id="XP_062750882.1">
    <property type="nucleotide sequence ID" value="XM_062894181.1"/>
</dbReference>
<feature type="domain" description="FAD-binding" evidence="7">
    <location>
        <begin position="4"/>
        <end position="343"/>
    </location>
</feature>
<dbReference type="EMBL" id="JAWRVG010000066">
    <property type="protein sequence ID" value="KAK4061979.1"/>
    <property type="molecule type" value="Genomic_DNA"/>
</dbReference>
<accession>A0AAE1I5Q5</accession>
<sequence length="449" mass="50056">MTFKVIIVGGGPSGLVAAHGFHLAGIEFVLLERRDSIIDHSGASVVLAPASMRILSQFGLREKLEAAGAELHRVKSFTREGYKFRDSTQVRLLKECLGCAQFIFHRPELVQILYEGLPPVAKEKVLTGKKVTKIEQNEHSVQVSCSDGSTFDGSIVIGADGIHSQAREELRQAMLRQGRQADCDEKQPYEAAYRLLWCTIPKPPSTHSGLGGETQDTDRTLAVMVGKQRVFFFLYEKLEAPTRERVDYSNEDIEKFAASFADYPVTETLLFKDLFDARAAIKANKVGMANIGEGIVKNFSNGRIVLVGDACHRFTPNAGLGLNSGIQDVVAICNGIRAAVKESSDGNPDRATLETLFSQYRNDRLASIKKDFRGSSVLTRLQAWANTWFYIMSRFLLVPDWFQRFTIRYLAVPNMRLAPVFNYAPADEPYIGTTPWAHPVPTRADKRIY</sequence>
<dbReference type="PANTHER" id="PTHR47356">
    <property type="entry name" value="FAD-DEPENDENT MONOOXYGENASE ASQG-RELATED"/>
    <property type="match status" value="1"/>
</dbReference>
<organism evidence="8 9">
    <name type="scientific">Trichoderma aggressivum f. europaeum</name>
    <dbReference type="NCBI Taxonomy" id="173218"/>
    <lineage>
        <taxon>Eukaryota</taxon>
        <taxon>Fungi</taxon>
        <taxon>Dikarya</taxon>
        <taxon>Ascomycota</taxon>
        <taxon>Pezizomycotina</taxon>
        <taxon>Sordariomycetes</taxon>
        <taxon>Hypocreomycetidae</taxon>
        <taxon>Hypocreales</taxon>
        <taxon>Hypocreaceae</taxon>
        <taxon>Trichoderma</taxon>
    </lineage>
</organism>
<evidence type="ECO:0000256" key="5">
    <source>
        <dbReference type="ARBA" id="ARBA00023002"/>
    </source>
</evidence>
<dbReference type="Gene3D" id="3.50.50.60">
    <property type="entry name" value="FAD/NAD(P)-binding domain"/>
    <property type="match status" value="1"/>
</dbReference>
<evidence type="ECO:0000313" key="8">
    <source>
        <dbReference type="EMBL" id="KAK4061979.1"/>
    </source>
</evidence>
<proteinExistence type="inferred from homology"/>
<comment type="similarity">
    <text evidence="2">Belongs to the paxM FAD-dependent monooxygenase family.</text>
</comment>
<dbReference type="Proteomes" id="UP001273209">
    <property type="component" value="Unassembled WGS sequence"/>
</dbReference>
<comment type="cofactor">
    <cofactor evidence="1">
        <name>FAD</name>
        <dbReference type="ChEBI" id="CHEBI:57692"/>
    </cofactor>
</comment>
<dbReference type="InterPro" id="IPR002938">
    <property type="entry name" value="FAD-bd"/>
</dbReference>
<keyword evidence="3" id="KW-0285">Flavoprotein</keyword>
<evidence type="ECO:0000313" key="9">
    <source>
        <dbReference type="Proteomes" id="UP001273209"/>
    </source>
</evidence>
<evidence type="ECO:0000256" key="6">
    <source>
        <dbReference type="ARBA" id="ARBA00023033"/>
    </source>
</evidence>
<name>A0AAE1I5Q5_9HYPO</name>
<dbReference type="InterPro" id="IPR050562">
    <property type="entry name" value="FAD_mOase_fung"/>
</dbReference>
<comment type="caution">
    <text evidence="8">The sequence shown here is derived from an EMBL/GenBank/DDBJ whole genome shotgun (WGS) entry which is preliminary data.</text>
</comment>
<dbReference type="InterPro" id="IPR036188">
    <property type="entry name" value="FAD/NAD-bd_sf"/>
</dbReference>
<dbReference type="AlphaFoldDB" id="A0AAE1I5Q5"/>